<dbReference type="PROSITE" id="PS51406">
    <property type="entry name" value="FIBRINOGEN_C_2"/>
    <property type="match status" value="1"/>
</dbReference>
<dbReference type="PANTHER" id="PTHR19143">
    <property type="entry name" value="FIBRINOGEN/TENASCIN/ANGIOPOEITIN"/>
    <property type="match status" value="1"/>
</dbReference>
<protein>
    <submittedName>
        <fullName evidence="3">Ficolin-2-like</fullName>
    </submittedName>
</protein>
<dbReference type="AlphaFoldDB" id="A0A8B8C685"/>
<accession>A0A8B8C685</accession>
<dbReference type="InterPro" id="IPR014716">
    <property type="entry name" value="Fibrinogen_a/b/g_C_1"/>
</dbReference>
<organism evidence="2 3">
    <name type="scientific">Crassostrea virginica</name>
    <name type="common">Eastern oyster</name>
    <dbReference type="NCBI Taxonomy" id="6565"/>
    <lineage>
        <taxon>Eukaryota</taxon>
        <taxon>Metazoa</taxon>
        <taxon>Spiralia</taxon>
        <taxon>Lophotrochozoa</taxon>
        <taxon>Mollusca</taxon>
        <taxon>Bivalvia</taxon>
        <taxon>Autobranchia</taxon>
        <taxon>Pteriomorphia</taxon>
        <taxon>Ostreida</taxon>
        <taxon>Ostreoidea</taxon>
        <taxon>Ostreidae</taxon>
        <taxon>Crassostrea</taxon>
    </lineage>
</organism>
<reference evidence="3" key="1">
    <citation type="submission" date="2025-08" db="UniProtKB">
        <authorList>
            <consortium name="RefSeq"/>
        </authorList>
    </citation>
    <scope>IDENTIFICATION</scope>
    <source>
        <tissue evidence="3">Whole sample</tissue>
    </source>
</reference>
<proteinExistence type="predicted"/>
<name>A0A8B8C685_CRAVI</name>
<dbReference type="InterPro" id="IPR002181">
    <property type="entry name" value="Fibrinogen_a/b/g_C_dom"/>
</dbReference>
<dbReference type="Proteomes" id="UP000694844">
    <property type="component" value="Chromosome 10"/>
</dbReference>
<dbReference type="GO" id="GO:0005615">
    <property type="term" value="C:extracellular space"/>
    <property type="evidence" value="ECO:0007669"/>
    <property type="project" value="TreeGrafter"/>
</dbReference>
<dbReference type="InterPro" id="IPR050373">
    <property type="entry name" value="Fibrinogen_C-term_domain"/>
</dbReference>
<evidence type="ECO:0000259" key="1">
    <source>
        <dbReference type="PROSITE" id="PS51406"/>
    </source>
</evidence>
<dbReference type="OrthoDB" id="6345539at2759"/>
<dbReference type="Gene3D" id="3.90.215.10">
    <property type="entry name" value="Gamma Fibrinogen, chain A, domain 1"/>
    <property type="match status" value="1"/>
</dbReference>
<sequence>MATSVCLMSEPWLLRTLEACCASGNEIIHQLTRKGNVTLYVGITLVNGTTLYQVYRRFSVADESDKFRLFLQEPADGNLGDSMIHTDVTGIANRSLVGMPFTTYDQDNTPSGNCGLEYGGGWWFNECYMCFLNGPWDEWGWGWPWYPTVTEGVDIRGTLMMIRAN</sequence>
<dbReference type="GeneID" id="111116522"/>
<dbReference type="SUPFAM" id="SSF56496">
    <property type="entry name" value="Fibrinogen C-terminal domain-like"/>
    <property type="match status" value="1"/>
</dbReference>
<gene>
    <name evidence="3" type="primary">LOC111116522</name>
</gene>
<dbReference type="KEGG" id="cvn:111116522"/>
<dbReference type="Pfam" id="PF00147">
    <property type="entry name" value="Fibrinogen_C"/>
    <property type="match status" value="1"/>
</dbReference>
<keyword evidence="2" id="KW-1185">Reference proteome</keyword>
<dbReference type="RefSeq" id="XP_022311223.1">
    <property type="nucleotide sequence ID" value="XM_022455515.1"/>
</dbReference>
<feature type="domain" description="Fibrinogen C-terminal" evidence="1">
    <location>
        <begin position="24"/>
        <end position="165"/>
    </location>
</feature>
<dbReference type="SMART" id="SM00186">
    <property type="entry name" value="FBG"/>
    <property type="match status" value="1"/>
</dbReference>
<dbReference type="InterPro" id="IPR036056">
    <property type="entry name" value="Fibrinogen-like_C"/>
</dbReference>
<evidence type="ECO:0000313" key="3">
    <source>
        <dbReference type="RefSeq" id="XP_022311223.1"/>
    </source>
</evidence>
<evidence type="ECO:0000313" key="2">
    <source>
        <dbReference type="Proteomes" id="UP000694844"/>
    </source>
</evidence>